<dbReference type="InterPro" id="IPR023614">
    <property type="entry name" value="Porin_dom_sf"/>
</dbReference>
<dbReference type="EMBL" id="CAJZBQ010000009">
    <property type="protein sequence ID" value="CAG9313048.1"/>
    <property type="molecule type" value="Genomic_DNA"/>
</dbReference>
<dbReference type="Gene3D" id="2.40.160.10">
    <property type="entry name" value="Porin"/>
    <property type="match status" value="1"/>
</dbReference>
<evidence type="ECO:0000313" key="2">
    <source>
        <dbReference type="Proteomes" id="UP001162131"/>
    </source>
</evidence>
<gene>
    <name evidence="1" type="ORF">BSTOLATCC_MIC7833</name>
</gene>
<dbReference type="PANTHER" id="PTHR11743:SF70">
    <property type="entry name" value="GH26960P-RELATED"/>
    <property type="match status" value="1"/>
</dbReference>
<accession>A0AAU9ILL7</accession>
<dbReference type="InterPro" id="IPR027246">
    <property type="entry name" value="Porin_Euk/Tom40"/>
</dbReference>
<name>A0AAU9ILL7_9CILI</name>
<dbReference type="GO" id="GO:0008308">
    <property type="term" value="F:voltage-gated monoatomic anion channel activity"/>
    <property type="evidence" value="ECO:0007669"/>
    <property type="project" value="InterPro"/>
</dbReference>
<proteinExistence type="predicted"/>
<dbReference type="InterPro" id="IPR001925">
    <property type="entry name" value="Porin_Euk"/>
</dbReference>
<dbReference type="Pfam" id="PF01459">
    <property type="entry name" value="Porin_3"/>
    <property type="match status" value="1"/>
</dbReference>
<organism evidence="1 2">
    <name type="scientific">Blepharisma stoltei</name>
    <dbReference type="NCBI Taxonomy" id="1481888"/>
    <lineage>
        <taxon>Eukaryota</taxon>
        <taxon>Sar</taxon>
        <taxon>Alveolata</taxon>
        <taxon>Ciliophora</taxon>
        <taxon>Postciliodesmatophora</taxon>
        <taxon>Heterotrichea</taxon>
        <taxon>Heterotrichida</taxon>
        <taxon>Blepharismidae</taxon>
        <taxon>Blepharisma</taxon>
    </lineage>
</organism>
<keyword evidence="2" id="KW-1185">Reference proteome</keyword>
<comment type="caution">
    <text evidence="1">The sequence shown here is derived from an EMBL/GenBank/DDBJ whole genome shotgun (WGS) entry which is preliminary data.</text>
</comment>
<dbReference type="AlphaFoldDB" id="A0AAU9ILL7"/>
<reference evidence="1" key="1">
    <citation type="submission" date="2021-09" db="EMBL/GenBank/DDBJ databases">
        <authorList>
            <consortium name="AG Swart"/>
            <person name="Singh M."/>
            <person name="Singh A."/>
            <person name="Seah K."/>
            <person name="Emmerich C."/>
        </authorList>
    </citation>
    <scope>NUCLEOTIDE SEQUENCE</scope>
    <source>
        <strain evidence="1">ATCC30299</strain>
    </source>
</reference>
<dbReference type="Proteomes" id="UP001162131">
    <property type="component" value="Unassembled WGS sequence"/>
</dbReference>
<dbReference type="GO" id="GO:0005741">
    <property type="term" value="C:mitochondrial outer membrane"/>
    <property type="evidence" value="ECO:0007669"/>
    <property type="project" value="InterPro"/>
</dbReference>
<evidence type="ECO:0000313" key="1">
    <source>
        <dbReference type="EMBL" id="CAG9313048.1"/>
    </source>
</evidence>
<sequence>MAKLESFDRITKLQEDLLEKGYCFNQIAAISLYAKAADDLKTKSSIRQIPSDNHIPITIGSVYFSYSIPQFLFKQEIFTSKFFKSFVEYTNPKYPNSTLQFELDHNADSHSQKKSISIEQITEKHRTKFSITDYPSLNISTVAKHKNFGCGLELALGLRSLRFITYNAALFWSNDRHRIGIKHISTDKKEYSLGNLVCSMYYDFKKDLKLGSSFIYTSEKTVEVKFGCQYRFSPDLIIKTRGDSEGALGIVLRNRINEYLTVVSASQFNVKSLSQNRSPKMDFSFKVKINE</sequence>
<dbReference type="PANTHER" id="PTHR11743">
    <property type="entry name" value="VOLTAGE-DEPENDENT ANION-SELECTIVE CHANNEL"/>
    <property type="match status" value="1"/>
</dbReference>
<protein>
    <submittedName>
        <fullName evidence="1">Uncharacterized protein</fullName>
    </submittedName>
</protein>